<comment type="similarity">
    <text evidence="1">Belongs to the bacterial solute-binding protein 3 family.</text>
</comment>
<keyword evidence="2" id="KW-0732">Signal</keyword>
<feature type="chain" id="PRO_5020558698" evidence="2">
    <location>
        <begin position="24"/>
        <end position="265"/>
    </location>
</feature>
<dbReference type="Proteomes" id="UP000294887">
    <property type="component" value="Unassembled WGS sequence"/>
</dbReference>
<evidence type="ECO:0000256" key="1">
    <source>
        <dbReference type="ARBA" id="ARBA00010333"/>
    </source>
</evidence>
<sequence length="265" mass="30218">MQISMMKLVFMTSLFLSSSITPAAAETIRVNFDDWCPYSCMEDDHSEIPHSKRPGYELDIINLIFNKQGIKFDYLFMPWARAITEATAGRLDALLSPGKKEAPGLMFPEESIGELKWCFYTLAGSKWNYSGVDSLEKVTLGYLEGNVVSAEVQDYIDKHKDNSLLVQPSYQTNWIDMNFNKLAMGRITAILDEQYTLDYHIKETGKTSNFRKAGCLNSESMYIAFSPENPRAKEYTEIFDAGLRRLRASGELKTILENYGLDDWN</sequence>
<keyword evidence="4" id="KW-1185">Reference proteome</keyword>
<gene>
    <name evidence="3" type="ORF">EV695_3691</name>
</gene>
<dbReference type="AlphaFoldDB" id="A0A4R1EPM3"/>
<name>A0A4R1EPM3_9GAMM</name>
<proteinExistence type="inferred from homology"/>
<dbReference type="PANTHER" id="PTHR35936">
    <property type="entry name" value="MEMBRANE-BOUND LYTIC MUREIN TRANSGLYCOSYLASE F"/>
    <property type="match status" value="1"/>
</dbReference>
<reference evidence="3 4" key="1">
    <citation type="submission" date="2019-03" db="EMBL/GenBank/DDBJ databases">
        <title>Genomic Encyclopedia of Type Strains, Phase IV (KMG-IV): sequencing the most valuable type-strain genomes for metagenomic binning, comparative biology and taxonomic classification.</title>
        <authorList>
            <person name="Goeker M."/>
        </authorList>
    </citation>
    <scope>NUCLEOTIDE SEQUENCE [LARGE SCALE GENOMIC DNA]</scope>
    <source>
        <strain evidence="3 4">DSM 24830</strain>
    </source>
</reference>
<evidence type="ECO:0000256" key="2">
    <source>
        <dbReference type="SAM" id="SignalP"/>
    </source>
</evidence>
<dbReference type="OrthoDB" id="245568at2"/>
<organism evidence="3 4">
    <name type="scientific">Cocleimonas flava</name>
    <dbReference type="NCBI Taxonomy" id="634765"/>
    <lineage>
        <taxon>Bacteria</taxon>
        <taxon>Pseudomonadati</taxon>
        <taxon>Pseudomonadota</taxon>
        <taxon>Gammaproteobacteria</taxon>
        <taxon>Thiotrichales</taxon>
        <taxon>Thiotrichaceae</taxon>
        <taxon>Cocleimonas</taxon>
    </lineage>
</organism>
<comment type="caution">
    <text evidence="3">The sequence shown here is derived from an EMBL/GenBank/DDBJ whole genome shotgun (WGS) entry which is preliminary data.</text>
</comment>
<evidence type="ECO:0000313" key="3">
    <source>
        <dbReference type="EMBL" id="TCJ82953.1"/>
    </source>
</evidence>
<feature type="signal peptide" evidence="2">
    <location>
        <begin position="1"/>
        <end position="23"/>
    </location>
</feature>
<evidence type="ECO:0000313" key="4">
    <source>
        <dbReference type="Proteomes" id="UP000294887"/>
    </source>
</evidence>
<dbReference type="PANTHER" id="PTHR35936:SF25">
    <property type="entry name" value="ABC TRANSPORTER SUBSTRATE-BINDING PROTEIN"/>
    <property type="match status" value="1"/>
</dbReference>
<dbReference type="EMBL" id="SMFQ01000005">
    <property type="protein sequence ID" value="TCJ82953.1"/>
    <property type="molecule type" value="Genomic_DNA"/>
</dbReference>
<dbReference type="Gene3D" id="3.40.190.10">
    <property type="entry name" value="Periplasmic binding protein-like II"/>
    <property type="match status" value="2"/>
</dbReference>
<accession>A0A4R1EPM3</accession>
<dbReference type="SUPFAM" id="SSF53850">
    <property type="entry name" value="Periplasmic binding protein-like II"/>
    <property type="match status" value="1"/>
</dbReference>
<protein>
    <submittedName>
        <fullName evidence="3">Amino acid ABC transporter substrate-binding protein (PAAT family)</fullName>
    </submittedName>
</protein>